<keyword evidence="8 10" id="KW-0472">Membrane</keyword>
<dbReference type="InterPro" id="IPR039426">
    <property type="entry name" value="TonB-dep_rcpt-like"/>
</dbReference>
<dbReference type="CDD" id="cd01347">
    <property type="entry name" value="ligand_gated_channel"/>
    <property type="match status" value="1"/>
</dbReference>
<protein>
    <submittedName>
        <fullName evidence="14">Iron complex outermembrane receptor protein</fullName>
    </submittedName>
</protein>
<evidence type="ECO:0000313" key="14">
    <source>
        <dbReference type="EMBL" id="MBB6072775.1"/>
    </source>
</evidence>
<evidence type="ECO:0000256" key="2">
    <source>
        <dbReference type="ARBA" id="ARBA00022448"/>
    </source>
</evidence>
<dbReference type="InterPro" id="IPR000531">
    <property type="entry name" value="Beta-barrel_TonB"/>
</dbReference>
<evidence type="ECO:0000259" key="12">
    <source>
        <dbReference type="Pfam" id="PF00593"/>
    </source>
</evidence>
<dbReference type="Pfam" id="PF07715">
    <property type="entry name" value="Plug"/>
    <property type="match status" value="1"/>
</dbReference>
<dbReference type="Gene3D" id="2.170.130.10">
    <property type="entry name" value="TonB-dependent receptor, plug domain"/>
    <property type="match status" value="1"/>
</dbReference>
<dbReference type="GO" id="GO:0044718">
    <property type="term" value="P:siderophore transmembrane transport"/>
    <property type="evidence" value="ECO:0007669"/>
    <property type="project" value="TreeGrafter"/>
</dbReference>
<dbReference type="InterPro" id="IPR012910">
    <property type="entry name" value="Plug_dom"/>
</dbReference>
<comment type="subcellular location">
    <subcellularLocation>
        <location evidence="1 10">Cell outer membrane</location>
        <topology evidence="1 10">Multi-pass membrane protein</topology>
    </subcellularLocation>
</comment>
<evidence type="ECO:0000256" key="4">
    <source>
        <dbReference type="ARBA" id="ARBA00022692"/>
    </source>
</evidence>
<proteinExistence type="inferred from homology"/>
<dbReference type="EMBL" id="JACHIA010000018">
    <property type="protein sequence ID" value="MBB6072775.1"/>
    <property type="molecule type" value="Genomic_DNA"/>
</dbReference>
<keyword evidence="14" id="KW-0675">Receptor</keyword>
<sequence>MIVPAAARAQEPAVPLDTVQVTAASRAAAELVTATRGTEVITAAQIRTLPARTVAEVLEWAMGVDVTPRSPALADIAIRGGSFEQVLVMVDGVRASDAQTGHFDMNLAVPLDQIERIEIVRGPSSALYGADAVGGVIHIVTRREGGGVRARTEAGTWDTRTAALSWAGTAGRVRADVGGEYARSDGHRSGTDYEMGSGRAALSAPVGKWTIRADGAHAARDFGAEGFYGAFPSFERTRTTTASLGMRRAPEVVFAIEPTVSFRRHGDDYLLRRNEPEGYRNQHTNLRWGGELMGRWRAPAGVRLAGGGEWYSDELRSARLGDRAEQHAAGLVEAALGQVGRVAATAGARADWHERYGSVWSPSAALAWWPAHGIRVRASAGRAFRAPTWTERYYQDPANIGSPDLKPEQSWSAEVGANAFVARGLRFGAAAFVRQADQLIDWAKPASSPDEPWRTRNVQDARFRGVEAEAAWDGPLDVVWSATGSWLSFSTGAAEGFVSKSALRPIVENVSVGARRVFADRLTLSVLGRHARRTGEDAYLRLDARAAYRIRGVRLYADLQNAADEQYADITRLSAPGRALFVGLEWSSGR</sequence>
<dbReference type="AlphaFoldDB" id="A0A841H3J8"/>
<keyword evidence="6" id="KW-0406">Ion transport</keyword>
<keyword evidence="4 10" id="KW-0812">Transmembrane</keyword>
<dbReference type="GO" id="GO:0015344">
    <property type="term" value="F:siderophore uptake transmembrane transporter activity"/>
    <property type="evidence" value="ECO:0007669"/>
    <property type="project" value="TreeGrafter"/>
</dbReference>
<evidence type="ECO:0000256" key="10">
    <source>
        <dbReference type="PROSITE-ProRule" id="PRU01360"/>
    </source>
</evidence>
<evidence type="ECO:0000256" key="6">
    <source>
        <dbReference type="ARBA" id="ARBA00023065"/>
    </source>
</evidence>
<organism evidence="14 15">
    <name type="scientific">Longimicrobium terrae</name>
    <dbReference type="NCBI Taxonomy" id="1639882"/>
    <lineage>
        <taxon>Bacteria</taxon>
        <taxon>Pseudomonadati</taxon>
        <taxon>Gemmatimonadota</taxon>
        <taxon>Longimicrobiia</taxon>
        <taxon>Longimicrobiales</taxon>
        <taxon>Longimicrobiaceae</taxon>
        <taxon>Longimicrobium</taxon>
    </lineage>
</organism>
<evidence type="ECO:0000259" key="13">
    <source>
        <dbReference type="Pfam" id="PF07715"/>
    </source>
</evidence>
<evidence type="ECO:0000256" key="8">
    <source>
        <dbReference type="ARBA" id="ARBA00023136"/>
    </source>
</evidence>
<dbReference type="PANTHER" id="PTHR30069">
    <property type="entry name" value="TONB-DEPENDENT OUTER MEMBRANE RECEPTOR"/>
    <property type="match status" value="1"/>
</dbReference>
<evidence type="ECO:0000256" key="5">
    <source>
        <dbReference type="ARBA" id="ARBA00022729"/>
    </source>
</evidence>
<dbReference type="RefSeq" id="WP_170035507.1">
    <property type="nucleotide sequence ID" value="NZ_JABDTL010000001.1"/>
</dbReference>
<keyword evidence="5" id="KW-0732">Signal</keyword>
<dbReference type="InterPro" id="IPR036942">
    <property type="entry name" value="Beta-barrel_TonB_sf"/>
</dbReference>
<dbReference type="GO" id="GO:0009279">
    <property type="term" value="C:cell outer membrane"/>
    <property type="evidence" value="ECO:0007669"/>
    <property type="project" value="UniProtKB-SubCell"/>
</dbReference>
<dbReference type="Proteomes" id="UP000582837">
    <property type="component" value="Unassembled WGS sequence"/>
</dbReference>
<keyword evidence="15" id="KW-1185">Reference proteome</keyword>
<evidence type="ECO:0000313" key="15">
    <source>
        <dbReference type="Proteomes" id="UP000582837"/>
    </source>
</evidence>
<dbReference type="Pfam" id="PF00593">
    <property type="entry name" value="TonB_dep_Rec_b-barrel"/>
    <property type="match status" value="1"/>
</dbReference>
<dbReference type="PROSITE" id="PS52016">
    <property type="entry name" value="TONB_DEPENDENT_REC_3"/>
    <property type="match status" value="1"/>
</dbReference>
<dbReference type="Gene3D" id="2.40.170.20">
    <property type="entry name" value="TonB-dependent receptor, beta-barrel domain"/>
    <property type="match status" value="1"/>
</dbReference>
<evidence type="ECO:0000256" key="1">
    <source>
        <dbReference type="ARBA" id="ARBA00004571"/>
    </source>
</evidence>
<comment type="similarity">
    <text evidence="10 11">Belongs to the TonB-dependent receptor family.</text>
</comment>
<dbReference type="InterPro" id="IPR037066">
    <property type="entry name" value="Plug_dom_sf"/>
</dbReference>
<evidence type="ECO:0000256" key="9">
    <source>
        <dbReference type="ARBA" id="ARBA00023237"/>
    </source>
</evidence>
<keyword evidence="7 11" id="KW-0798">TonB box</keyword>
<evidence type="ECO:0000256" key="7">
    <source>
        <dbReference type="ARBA" id="ARBA00023077"/>
    </source>
</evidence>
<name>A0A841H3J8_9BACT</name>
<evidence type="ECO:0000256" key="3">
    <source>
        <dbReference type="ARBA" id="ARBA00022452"/>
    </source>
</evidence>
<reference evidence="14 15" key="1">
    <citation type="submission" date="2020-08" db="EMBL/GenBank/DDBJ databases">
        <title>Genomic Encyclopedia of Type Strains, Phase IV (KMG-IV): sequencing the most valuable type-strain genomes for metagenomic binning, comparative biology and taxonomic classification.</title>
        <authorList>
            <person name="Goeker M."/>
        </authorList>
    </citation>
    <scope>NUCLEOTIDE SEQUENCE [LARGE SCALE GENOMIC DNA]</scope>
    <source>
        <strain evidence="14 15">DSM 29007</strain>
    </source>
</reference>
<comment type="caution">
    <text evidence="14">The sequence shown here is derived from an EMBL/GenBank/DDBJ whole genome shotgun (WGS) entry which is preliminary data.</text>
</comment>
<dbReference type="PANTHER" id="PTHR30069:SF53">
    <property type="entry name" value="COLICIN I RECEPTOR-RELATED"/>
    <property type="match status" value="1"/>
</dbReference>
<evidence type="ECO:0000256" key="11">
    <source>
        <dbReference type="RuleBase" id="RU003357"/>
    </source>
</evidence>
<accession>A0A841H3J8</accession>
<dbReference type="SUPFAM" id="SSF56935">
    <property type="entry name" value="Porins"/>
    <property type="match status" value="1"/>
</dbReference>
<feature type="domain" description="TonB-dependent receptor plug" evidence="13">
    <location>
        <begin position="34"/>
        <end position="136"/>
    </location>
</feature>
<keyword evidence="9 10" id="KW-0998">Cell outer membrane</keyword>
<feature type="domain" description="TonB-dependent receptor-like beta-barrel" evidence="12">
    <location>
        <begin position="181"/>
        <end position="561"/>
    </location>
</feature>
<keyword evidence="3 10" id="KW-1134">Transmembrane beta strand</keyword>
<keyword evidence="2 10" id="KW-0813">Transport</keyword>
<gene>
    <name evidence="14" type="ORF">HNQ61_004439</name>
</gene>